<name>A0AAD7I405_9AGAR</name>
<dbReference type="EMBL" id="JARKIB010000131">
    <property type="protein sequence ID" value="KAJ7734643.1"/>
    <property type="molecule type" value="Genomic_DNA"/>
</dbReference>
<evidence type="ECO:0000313" key="2">
    <source>
        <dbReference type="Proteomes" id="UP001215598"/>
    </source>
</evidence>
<evidence type="ECO:0000313" key="1">
    <source>
        <dbReference type="EMBL" id="KAJ7734643.1"/>
    </source>
</evidence>
<keyword evidence="2" id="KW-1185">Reference proteome</keyword>
<comment type="caution">
    <text evidence="1">The sequence shown here is derived from an EMBL/GenBank/DDBJ whole genome shotgun (WGS) entry which is preliminary data.</text>
</comment>
<dbReference type="Proteomes" id="UP001215598">
    <property type="component" value="Unassembled WGS sequence"/>
</dbReference>
<protein>
    <submittedName>
        <fullName evidence="1">Uncharacterized protein</fullName>
    </submittedName>
</protein>
<sequence>MAWEQKYRRQHPPSKDPFVFFSEFQWLKSDSYKSNFCRLTHLPSSNRKLSLDALKISAMHLNNDPKTFWMVSETHSAILRFKLLQADPYLRGELSSKLHNAAIYHYAVLALTGLTSSIQFALDHLPFDPSAVQFGPPSTVAFKFHFNLRAHLGSISTDRFFKPRRFVLEVSWFVLRPRSNVRLTRRLLRSESLILVGSKAPGSLNLIGFTEASVLVLNNSRSSYGGLRVRPWSLNGSSSALTPCEAKTTPGSILLLQYHSTSFRPSKHTILTSLFEPNLTQLQPFEFSQPASQWYTGKVAHCAAVERESFFRRHSSGTSIKSARTRASRASVSHREVGGFEVVVWVRLEFNSAWFNVKYGYRRALQGYRNLKLPWPWTRRLGIYMTCVRGASFEAFNFKALVELLQGGYYLRLCTDLWVTTCYLVYKYASTPIRHVNRFNRGPFDSGVQKVLTWFSGVDSAPRRDEMQFRRTNIWLRADQFVLAGVKNGMQHQAAFNFTAANQRESARASNTASRVEFELNWSKHIGSTIYLKPFQEFMDWKGRGTGRGNESSFNVCAGGGGYGTDTRRACKTNKPGYYGKGSVEVSKPANNTDSPTRRLAISADKRVTQPFAGIDTVYDEAKEVVKTVNGKEVKEIKKWKYFQLSRYKYITCVGLKEQVDDVFNIYAATRYPSAVGVLCPLRVLGVRLWRPVELCPLRRPAFTFSLCCCVLSTGGTLRFRAPRFLLRAPCARSAYTYCFPITHSLGPRYNAAQGCYDYVNAGVWGLRLGLGLALGLSTCWWGRALHLRRRGSLAAVPSCRSNAFLPQSFNYSRPKALVSTFPCTLSFTPRIRNNPRCTGGGCNVVLIVPANSLGAEEMCFVNNCPREQEQPITPGMAISWYDFRPSSLNENRAWCLQGCNGSADRLFTGFSLHTEALKIPISKLIPEEGKRGSAACFMNQG</sequence>
<proteinExistence type="predicted"/>
<accession>A0AAD7I405</accession>
<organism evidence="1 2">
    <name type="scientific">Mycena metata</name>
    <dbReference type="NCBI Taxonomy" id="1033252"/>
    <lineage>
        <taxon>Eukaryota</taxon>
        <taxon>Fungi</taxon>
        <taxon>Dikarya</taxon>
        <taxon>Basidiomycota</taxon>
        <taxon>Agaricomycotina</taxon>
        <taxon>Agaricomycetes</taxon>
        <taxon>Agaricomycetidae</taxon>
        <taxon>Agaricales</taxon>
        <taxon>Marasmiineae</taxon>
        <taxon>Mycenaceae</taxon>
        <taxon>Mycena</taxon>
    </lineage>
</organism>
<dbReference type="AlphaFoldDB" id="A0AAD7I405"/>
<gene>
    <name evidence="1" type="ORF">B0H16DRAFT_1695825</name>
</gene>
<reference evidence="1" key="1">
    <citation type="submission" date="2023-03" db="EMBL/GenBank/DDBJ databases">
        <title>Massive genome expansion in bonnet fungi (Mycena s.s.) driven by repeated elements and novel gene families across ecological guilds.</title>
        <authorList>
            <consortium name="Lawrence Berkeley National Laboratory"/>
            <person name="Harder C.B."/>
            <person name="Miyauchi S."/>
            <person name="Viragh M."/>
            <person name="Kuo A."/>
            <person name="Thoen E."/>
            <person name="Andreopoulos B."/>
            <person name="Lu D."/>
            <person name="Skrede I."/>
            <person name="Drula E."/>
            <person name="Henrissat B."/>
            <person name="Morin E."/>
            <person name="Kohler A."/>
            <person name="Barry K."/>
            <person name="LaButti K."/>
            <person name="Morin E."/>
            <person name="Salamov A."/>
            <person name="Lipzen A."/>
            <person name="Mereny Z."/>
            <person name="Hegedus B."/>
            <person name="Baldrian P."/>
            <person name="Stursova M."/>
            <person name="Weitz H."/>
            <person name="Taylor A."/>
            <person name="Grigoriev I.V."/>
            <person name="Nagy L.G."/>
            <person name="Martin F."/>
            <person name="Kauserud H."/>
        </authorList>
    </citation>
    <scope>NUCLEOTIDE SEQUENCE</scope>
    <source>
        <strain evidence="1">CBHHK182m</strain>
    </source>
</reference>